<proteinExistence type="inferred from homology"/>
<dbReference type="REBASE" id="360294">
    <property type="entry name" value="M.BbaV1718ORF20145P"/>
</dbReference>
<dbReference type="PROSITE" id="PS00092">
    <property type="entry name" value="N6_MTASE"/>
    <property type="match status" value="1"/>
</dbReference>
<keyword evidence="2 6" id="KW-0489">Methyltransferase</keyword>
<evidence type="ECO:0000313" key="7">
    <source>
        <dbReference type="Proteomes" id="UP000321595"/>
    </source>
</evidence>
<dbReference type="GO" id="GO:0005737">
    <property type="term" value="C:cytoplasm"/>
    <property type="evidence" value="ECO:0007669"/>
    <property type="project" value="TreeGrafter"/>
</dbReference>
<name>A0A5B8XVR3_9DELT</name>
<keyword evidence="3 6" id="KW-0808">Transferase</keyword>
<dbReference type="EMBL" id="CP042467">
    <property type="protein sequence ID" value="QED29504.1"/>
    <property type="molecule type" value="Genomic_DNA"/>
</dbReference>
<evidence type="ECO:0000313" key="6">
    <source>
        <dbReference type="EMBL" id="QED29504.1"/>
    </source>
</evidence>
<dbReference type="GO" id="GO:0032259">
    <property type="term" value="P:methylation"/>
    <property type="evidence" value="ECO:0007669"/>
    <property type="project" value="UniProtKB-KW"/>
</dbReference>
<feature type="domain" description="DNA methylase N-4/N-6" evidence="5">
    <location>
        <begin position="45"/>
        <end position="258"/>
    </location>
</feature>
<dbReference type="KEGG" id="bbae:FRD01_20145"/>
<dbReference type="InterPro" id="IPR002941">
    <property type="entry name" value="DNA_methylase_N4/N6"/>
</dbReference>
<organism evidence="6 7">
    <name type="scientific">Microvenator marinus</name>
    <dbReference type="NCBI Taxonomy" id="2600177"/>
    <lineage>
        <taxon>Bacteria</taxon>
        <taxon>Deltaproteobacteria</taxon>
        <taxon>Bradymonadales</taxon>
        <taxon>Microvenatoraceae</taxon>
        <taxon>Microvenator</taxon>
    </lineage>
</organism>
<dbReference type="PANTHER" id="PTHR13370">
    <property type="entry name" value="RNA METHYLASE-RELATED"/>
    <property type="match status" value="1"/>
</dbReference>
<dbReference type="Pfam" id="PF01555">
    <property type="entry name" value="N6_N4_Mtase"/>
    <property type="match status" value="1"/>
</dbReference>
<dbReference type="OrthoDB" id="9800801at2"/>
<sequence>MSSMEIWSNDQPQTLSAPYFQSPEFTLFQGDSLELMRGMADAQFDMIFADPPYFLSNGGVTCKNGRMVSVDKGRWDRSQGAQANHEFNMAWLNECQRLLKPNGTMWVSGTHHVIYSIGFAMQLLDFKILNDIAWFKVNPPPNLSCRYFTHGTETILWAAKNHKAKYTFNYALMKEENGGKQMKNLWSIMSPRKDEKTFGKHPTQKPMELLRRIVLASTDEGATILDPFSGSGTTGIAAVSHGRKYVGLDQSDEYLDLSIRRFQGLQELQEAEG</sequence>
<dbReference type="GO" id="GO:0003677">
    <property type="term" value="F:DNA binding"/>
    <property type="evidence" value="ECO:0007669"/>
    <property type="project" value="InterPro"/>
</dbReference>
<dbReference type="PRINTS" id="PR00508">
    <property type="entry name" value="S21N4MTFRASE"/>
</dbReference>
<dbReference type="AlphaFoldDB" id="A0A5B8XVR3"/>
<dbReference type="InterPro" id="IPR001091">
    <property type="entry name" value="RM_Methyltransferase"/>
</dbReference>
<dbReference type="InterPro" id="IPR029063">
    <property type="entry name" value="SAM-dependent_MTases_sf"/>
</dbReference>
<keyword evidence="7" id="KW-1185">Reference proteome</keyword>
<dbReference type="Proteomes" id="UP000321595">
    <property type="component" value="Chromosome"/>
</dbReference>
<dbReference type="InterPro" id="IPR002052">
    <property type="entry name" value="DNA_methylase_N6_adenine_CS"/>
</dbReference>
<protein>
    <recommendedName>
        <fullName evidence="4">Methyltransferase</fullName>
        <ecNumber evidence="4">2.1.1.-</ecNumber>
    </recommendedName>
</protein>
<dbReference type="GO" id="GO:0008170">
    <property type="term" value="F:N-methyltransferase activity"/>
    <property type="evidence" value="ECO:0007669"/>
    <property type="project" value="InterPro"/>
</dbReference>
<comment type="similarity">
    <text evidence="1 4">Belongs to the N(4)/N(6)-methyltransferase family.</text>
</comment>
<dbReference type="SUPFAM" id="SSF53335">
    <property type="entry name" value="S-adenosyl-L-methionine-dependent methyltransferases"/>
    <property type="match status" value="1"/>
</dbReference>
<dbReference type="PANTHER" id="PTHR13370:SF3">
    <property type="entry name" value="TRNA (GUANINE(10)-N2)-METHYLTRANSFERASE HOMOLOG"/>
    <property type="match status" value="1"/>
</dbReference>
<evidence type="ECO:0000256" key="2">
    <source>
        <dbReference type="ARBA" id="ARBA00022603"/>
    </source>
</evidence>
<evidence type="ECO:0000259" key="5">
    <source>
        <dbReference type="Pfam" id="PF01555"/>
    </source>
</evidence>
<evidence type="ECO:0000256" key="3">
    <source>
        <dbReference type="ARBA" id="ARBA00022679"/>
    </source>
</evidence>
<reference evidence="6 7" key="1">
    <citation type="submission" date="2019-08" db="EMBL/GenBank/DDBJ databases">
        <authorList>
            <person name="Liang Q."/>
        </authorList>
    </citation>
    <scope>NUCLEOTIDE SEQUENCE [LARGE SCALE GENOMIC DNA]</scope>
    <source>
        <strain evidence="6 7">V1718</strain>
    </source>
</reference>
<gene>
    <name evidence="6" type="ORF">FRD01_20145</name>
</gene>
<dbReference type="EC" id="2.1.1.-" evidence="4"/>
<evidence type="ECO:0000256" key="4">
    <source>
        <dbReference type="RuleBase" id="RU362026"/>
    </source>
</evidence>
<dbReference type="Gene3D" id="3.40.50.150">
    <property type="entry name" value="Vaccinia Virus protein VP39"/>
    <property type="match status" value="1"/>
</dbReference>
<evidence type="ECO:0000256" key="1">
    <source>
        <dbReference type="ARBA" id="ARBA00006594"/>
    </source>
</evidence>
<accession>A0A5B8XVR3</accession>